<evidence type="ECO:0000256" key="2">
    <source>
        <dbReference type="ARBA" id="ARBA00022801"/>
    </source>
</evidence>
<dbReference type="EMBL" id="CP133613">
    <property type="protein sequence ID" value="WMV15891.1"/>
    <property type="molecule type" value="Genomic_DNA"/>
</dbReference>
<comment type="function">
    <text evidence="5">Acylhydrolase that catalyzes the hydrolysis of phospholipids at the sn-1 position.</text>
</comment>
<dbReference type="FunFam" id="3.40.50.1820:FF:000065">
    <property type="entry name" value="Phospholipase A1-II 3"/>
    <property type="match status" value="1"/>
</dbReference>
<dbReference type="InterPro" id="IPR002921">
    <property type="entry name" value="Fungal_lipase-type"/>
</dbReference>
<dbReference type="EC" id="3.1.1.-" evidence="5"/>
<evidence type="ECO:0000256" key="5">
    <source>
        <dbReference type="RuleBase" id="RU367093"/>
    </source>
</evidence>
<dbReference type="InterPro" id="IPR033556">
    <property type="entry name" value="PLA"/>
</dbReference>
<accession>A0AAF0TEB1</accession>
<evidence type="ECO:0000256" key="4">
    <source>
        <dbReference type="ARBA" id="ARBA00023098"/>
    </source>
</evidence>
<dbReference type="GO" id="GO:0005737">
    <property type="term" value="C:cytoplasm"/>
    <property type="evidence" value="ECO:0007669"/>
    <property type="project" value="UniProtKB-ARBA"/>
</dbReference>
<keyword evidence="2 5" id="KW-0378">Hydrolase</keyword>
<keyword evidence="4 5" id="KW-0443">Lipid metabolism</keyword>
<gene>
    <name evidence="7" type="ORF">MTR67_009276</name>
</gene>
<organism evidence="7 8">
    <name type="scientific">Solanum verrucosum</name>
    <dbReference type="NCBI Taxonomy" id="315347"/>
    <lineage>
        <taxon>Eukaryota</taxon>
        <taxon>Viridiplantae</taxon>
        <taxon>Streptophyta</taxon>
        <taxon>Embryophyta</taxon>
        <taxon>Tracheophyta</taxon>
        <taxon>Spermatophyta</taxon>
        <taxon>Magnoliopsida</taxon>
        <taxon>eudicotyledons</taxon>
        <taxon>Gunneridae</taxon>
        <taxon>Pentapetalae</taxon>
        <taxon>asterids</taxon>
        <taxon>lamiids</taxon>
        <taxon>Solanales</taxon>
        <taxon>Solanaceae</taxon>
        <taxon>Solanoideae</taxon>
        <taxon>Solaneae</taxon>
        <taxon>Solanum</taxon>
    </lineage>
</organism>
<dbReference type="PANTHER" id="PTHR31828:SF25">
    <property type="entry name" value="PHOSPHOLIPASE A1"/>
    <property type="match status" value="1"/>
</dbReference>
<dbReference type="CDD" id="cd00519">
    <property type="entry name" value="Lipase_3"/>
    <property type="match status" value="1"/>
</dbReference>
<keyword evidence="8" id="KW-1185">Reference proteome</keyword>
<evidence type="ECO:0000259" key="6">
    <source>
        <dbReference type="Pfam" id="PF01764"/>
    </source>
</evidence>
<keyword evidence="3 5" id="KW-0442">Lipid degradation</keyword>
<dbReference type="Gene3D" id="3.40.50.1820">
    <property type="entry name" value="alpha/beta hydrolase"/>
    <property type="match status" value="1"/>
</dbReference>
<feature type="domain" description="Fungal lipase-type" evidence="6">
    <location>
        <begin position="108"/>
        <end position="270"/>
    </location>
</feature>
<proteinExistence type="inferred from homology"/>
<comment type="similarity">
    <text evidence="1 5">Belongs to the AB hydrolase superfamily. Lipase family.</text>
</comment>
<evidence type="ECO:0000313" key="8">
    <source>
        <dbReference type="Proteomes" id="UP001234989"/>
    </source>
</evidence>
<evidence type="ECO:0000256" key="3">
    <source>
        <dbReference type="ARBA" id="ARBA00022963"/>
    </source>
</evidence>
<dbReference type="GO" id="GO:0008970">
    <property type="term" value="F:phospholipase A1 activity"/>
    <property type="evidence" value="ECO:0007669"/>
    <property type="project" value="UniProtKB-UniRule"/>
</dbReference>
<dbReference type="InterPro" id="IPR029058">
    <property type="entry name" value="AB_hydrolase_fold"/>
</dbReference>
<evidence type="ECO:0000313" key="7">
    <source>
        <dbReference type="EMBL" id="WMV15891.1"/>
    </source>
</evidence>
<reference evidence="7" key="1">
    <citation type="submission" date="2023-08" db="EMBL/GenBank/DDBJ databases">
        <title>A de novo genome assembly of Solanum verrucosum Schlechtendal, a Mexican diploid species geographically isolated from the other diploid A-genome species in potato relatives.</title>
        <authorList>
            <person name="Hosaka K."/>
        </authorList>
    </citation>
    <scope>NUCLEOTIDE SEQUENCE</scope>
    <source>
        <tissue evidence="7">Young leaves</tissue>
    </source>
</reference>
<evidence type="ECO:0000256" key="1">
    <source>
        <dbReference type="ARBA" id="ARBA00010701"/>
    </source>
</evidence>
<dbReference type="PANTHER" id="PTHR31828">
    <property type="entry name" value="PHOSPHOLIPASE A1-IIGAMMA"/>
    <property type="match status" value="1"/>
</dbReference>
<protein>
    <recommendedName>
        <fullName evidence="5">Phospholipase A1</fullName>
        <ecNumber evidence="5">3.1.1.-</ecNumber>
    </recommendedName>
</protein>
<dbReference type="AlphaFoldDB" id="A0AAF0TEB1"/>
<dbReference type="Pfam" id="PF01764">
    <property type="entry name" value="Lipase_3"/>
    <property type="match status" value="1"/>
</dbReference>
<sequence length="374" mass="42277">MGSMAEKWDELSGKTNWDGLLHPLDIDLLGFEGASRYLMENLFTKVGLDPLKYRVTKYFYATSSIPLPDAFITRSFSREAWSKESNFMGYVAVATDEGKVSLGRRDIVVAWRGTKQALEWVNDLQFLLIPAPKVFGNGGLLPLFQPLVHHGFYNIYTTESARSQFNQTSVRDQVMEEVKRLVEEYKNEDVSITVTGHSLGASLATLNAVDIAFNGINKTSNGKEFPVTAFPFASPKVGDINFLKAFSKLKHLHILSIHNLLDIVPKYPLIGFFDVGKELMIDTTKSPYVKPPGEIVSWHLLEPYLHGVAGTQGLGLLADFKLEVNRDISLVNKEWNILKNEYCVPGFWWAEKHKGMVQQETGSWLLMDRDEYDF</sequence>
<dbReference type="GO" id="GO:0016042">
    <property type="term" value="P:lipid catabolic process"/>
    <property type="evidence" value="ECO:0007669"/>
    <property type="project" value="UniProtKB-UniRule"/>
</dbReference>
<dbReference type="Proteomes" id="UP001234989">
    <property type="component" value="Chromosome 2"/>
</dbReference>
<dbReference type="SUPFAM" id="SSF53474">
    <property type="entry name" value="alpha/beta-Hydrolases"/>
    <property type="match status" value="1"/>
</dbReference>
<name>A0AAF0TEB1_SOLVR</name>